<sequence>MKILLIKQTSLGDVLHMTPVIRALKKWKPEASIDIVTDKRALGILENNPYINKLYVLDIYKYEKEIFKSPSKFLSTVKEFFSHIKEVRKEKYDIAIDLQGLERSVIFLYLCKAKKKYTKGKWAFVKSNYYVDINAIVGLISFLKFLDCPDDGTDLDYFLPETIEEDFKNKINKIKEIKKFEIEKDYIIVSPFSRWETKDLSINKTREIITEIKKLKDIQIIVSATADYNKECEEIVKGFYNVLDSSGIFNLSELAYLIKNSAGMITVDSFPMHTGCAFKKPLIAIFGPTSEIRVGPIAENSEVFRADNIECAKCYKRKNCPNSHICIENIDSKLLAKRFIEKIENNIK</sequence>
<name>A0ABY2TNV5_9SPIR</name>
<dbReference type="SUPFAM" id="SSF53756">
    <property type="entry name" value="UDP-Glycosyltransferase/glycogen phosphorylase"/>
    <property type="match status" value="1"/>
</dbReference>
<evidence type="ECO:0000256" key="2">
    <source>
        <dbReference type="ARBA" id="ARBA00022679"/>
    </source>
</evidence>
<keyword evidence="1" id="KW-0328">Glycosyltransferase</keyword>
<dbReference type="CDD" id="cd03789">
    <property type="entry name" value="GT9_LPS_heptosyltransferase"/>
    <property type="match status" value="1"/>
</dbReference>
<proteinExistence type="predicted"/>
<dbReference type="Pfam" id="PF01075">
    <property type="entry name" value="Glyco_transf_9"/>
    <property type="match status" value="1"/>
</dbReference>
<comment type="caution">
    <text evidence="3">The sequence shown here is derived from an EMBL/GenBank/DDBJ whole genome shotgun (WGS) entry which is preliminary data.</text>
</comment>
<evidence type="ECO:0000256" key="1">
    <source>
        <dbReference type="ARBA" id="ARBA00022676"/>
    </source>
</evidence>
<organism evidence="3 4">
    <name type="scientific">Brachyspira catarrhinii</name>
    <dbReference type="NCBI Taxonomy" id="2528966"/>
    <lineage>
        <taxon>Bacteria</taxon>
        <taxon>Pseudomonadati</taxon>
        <taxon>Spirochaetota</taxon>
        <taxon>Spirochaetia</taxon>
        <taxon>Brachyspirales</taxon>
        <taxon>Brachyspiraceae</taxon>
        <taxon>Brachyspira</taxon>
    </lineage>
</organism>
<dbReference type="InterPro" id="IPR051199">
    <property type="entry name" value="LPS_LOS_Heptosyltrfase"/>
</dbReference>
<dbReference type="InterPro" id="IPR002201">
    <property type="entry name" value="Glyco_trans_9"/>
</dbReference>
<reference evidence="3 4" key="1">
    <citation type="journal article" date="2019" name="Anaerobe">
        <title>Brachyspira catarrhinii sp. nov., an anaerobic intestinal spirochaete isolated from vervet monkeys may have been misidentified as Brachyspira aalborgi in previous studies.</title>
        <authorList>
            <person name="Phillips N.D."/>
            <person name="La T."/>
            <person name="Hampson D.J."/>
        </authorList>
    </citation>
    <scope>NUCLEOTIDE SEQUENCE [LARGE SCALE GENOMIC DNA]</scope>
    <source>
        <strain evidence="3 4">Z12</strain>
    </source>
</reference>
<keyword evidence="2" id="KW-0808">Transferase</keyword>
<evidence type="ECO:0000313" key="4">
    <source>
        <dbReference type="Proteomes" id="UP000310168"/>
    </source>
</evidence>
<protein>
    <submittedName>
        <fullName evidence="3">Glycosyltransferase family 9 protein</fullName>
    </submittedName>
</protein>
<dbReference type="RefSeq" id="WP_137998976.1">
    <property type="nucleotide sequence ID" value="NZ_SJDU01000311.1"/>
</dbReference>
<dbReference type="Gene3D" id="3.40.50.2000">
    <property type="entry name" value="Glycogen Phosphorylase B"/>
    <property type="match status" value="2"/>
</dbReference>
<keyword evidence="4" id="KW-1185">Reference proteome</keyword>
<dbReference type="PANTHER" id="PTHR30160">
    <property type="entry name" value="TETRAACYLDISACCHARIDE 4'-KINASE-RELATED"/>
    <property type="match status" value="1"/>
</dbReference>
<evidence type="ECO:0000313" key="3">
    <source>
        <dbReference type="EMBL" id="TKZ31472.1"/>
    </source>
</evidence>
<dbReference type="PANTHER" id="PTHR30160:SF1">
    <property type="entry name" value="LIPOPOLYSACCHARIDE 1,2-N-ACETYLGLUCOSAMINETRANSFERASE-RELATED"/>
    <property type="match status" value="1"/>
</dbReference>
<gene>
    <name evidence="3" type="ORF">EZH24_09845</name>
</gene>
<accession>A0ABY2TNV5</accession>
<dbReference type="Proteomes" id="UP000310168">
    <property type="component" value="Unassembled WGS sequence"/>
</dbReference>
<dbReference type="EMBL" id="SJDU01000311">
    <property type="protein sequence ID" value="TKZ31472.1"/>
    <property type="molecule type" value="Genomic_DNA"/>
</dbReference>